<name>A0A2R5FX95_NOSCO</name>
<proteinExistence type="predicted"/>
<dbReference type="Proteomes" id="UP000245124">
    <property type="component" value="Unassembled WGS sequence"/>
</dbReference>
<reference evidence="1 2" key="1">
    <citation type="submission" date="2017-06" db="EMBL/GenBank/DDBJ databases">
        <title>Genome sequencing of cyanobaciteial culture collection at National Institute for Environmental Studies (NIES).</title>
        <authorList>
            <person name="Hirose Y."/>
            <person name="Shimura Y."/>
            <person name="Fujisawa T."/>
            <person name="Nakamura Y."/>
            <person name="Kawachi M."/>
        </authorList>
    </citation>
    <scope>NUCLEOTIDE SEQUENCE [LARGE SCALE GENOMIC DNA]</scope>
    <source>
        <strain evidence="1 2">NIES-4072</strain>
    </source>
</reference>
<dbReference type="AlphaFoldDB" id="A0A2R5FX95"/>
<organism evidence="1 2">
    <name type="scientific">Nostoc commune NIES-4072</name>
    <dbReference type="NCBI Taxonomy" id="2005467"/>
    <lineage>
        <taxon>Bacteria</taxon>
        <taxon>Bacillati</taxon>
        <taxon>Cyanobacteriota</taxon>
        <taxon>Cyanophyceae</taxon>
        <taxon>Nostocales</taxon>
        <taxon>Nostocaceae</taxon>
        <taxon>Nostoc</taxon>
    </lineage>
</organism>
<evidence type="ECO:0000313" key="1">
    <source>
        <dbReference type="EMBL" id="GBG22689.1"/>
    </source>
</evidence>
<keyword evidence="2" id="KW-1185">Reference proteome</keyword>
<sequence length="217" mass="24304">MWSSLGIFSVEEHWKLTTTTKAELIRITHLSVPIRQDYVKAVIAQGFQEDAIISISTPQRLTCRQEKEIFSFPNLDNLEKRIVFRRLDKANEIILKIKVEEKNMLISSNKTQITTAQALPDISLTNTKKTIVLEKTDASRRNYLISNLGAATAYFKYVPLGVDPTVTTLIVSSTDYDFALASGDKWLDSTLSQNGVIGITANALSTAKIKAVEYVYL</sequence>
<protein>
    <submittedName>
        <fullName evidence="1">Uncharacterized protein</fullName>
    </submittedName>
</protein>
<dbReference type="OrthoDB" id="513870at2"/>
<dbReference type="EMBL" id="BDUD01000001">
    <property type="protein sequence ID" value="GBG22689.1"/>
    <property type="molecule type" value="Genomic_DNA"/>
</dbReference>
<gene>
    <name evidence="1" type="ORF">NIES4072_64010</name>
</gene>
<evidence type="ECO:0000313" key="2">
    <source>
        <dbReference type="Proteomes" id="UP000245124"/>
    </source>
</evidence>
<dbReference type="RefSeq" id="WP_109012370.1">
    <property type="nucleotide sequence ID" value="NZ_BDUD01000001.1"/>
</dbReference>
<comment type="caution">
    <text evidence="1">The sequence shown here is derived from an EMBL/GenBank/DDBJ whole genome shotgun (WGS) entry which is preliminary data.</text>
</comment>
<accession>A0A2R5FX95</accession>